<reference evidence="15" key="1">
    <citation type="submission" date="2020-11" db="EMBL/GenBank/DDBJ databases">
        <authorList>
            <person name="Tran Van P."/>
        </authorList>
    </citation>
    <scope>NUCLEOTIDE SEQUENCE</scope>
</reference>
<dbReference type="InterPro" id="IPR009030">
    <property type="entry name" value="Growth_fac_rcpt_cys_sf"/>
</dbReference>
<evidence type="ECO:0000259" key="14">
    <source>
        <dbReference type="PROSITE" id="PS50026"/>
    </source>
</evidence>
<keyword evidence="4 13" id="KW-0812">Transmembrane</keyword>
<evidence type="ECO:0000256" key="3">
    <source>
        <dbReference type="ARBA" id="ARBA00022536"/>
    </source>
</evidence>
<dbReference type="SUPFAM" id="SSF57196">
    <property type="entry name" value="EGF/Laminin"/>
    <property type="match status" value="1"/>
</dbReference>
<sequence length="420" mass="44849">MDWVGIAFAIRNITKLAYLMLRHVNTTSNNYTCECPLGYSGKHCEIMASICTNNPCSNGATCLDGPSGYMCICRPGYEGEHCQVRQTDCDPNPCHNEGSCATVGHDQYQCTCRAGYTGDHCEININDCETNPCANAGTCMDDVNSFRCLCVPGFIGELCQDNVDDCLAKPCSNGGTCLDLVNDYQCQCGPGFAGKDCSLNLNECESNPCLNGALCVDGVDEYECRCAPGYTGDRCEQSTSGVASKLSLSNSVNGSALGSDSAIVTLPSTMSVEASERAEALSSTQLIIIGLVSAAVPVLVIIAAIAIIVCKHRKSRLNREKRCDEDEARRQNAENHYVKSMNNKLDGSGGGGGFAGMGGVDVIVNALDRHSSLSQLSRGGKSATLNSKLTNHEIYDSKQNVIYGTSQQRQLSVNEKYATL</sequence>
<feature type="disulfide bond" evidence="12">
    <location>
        <begin position="112"/>
        <end position="121"/>
    </location>
</feature>
<dbReference type="PRINTS" id="PR00010">
    <property type="entry name" value="EGFBLOOD"/>
</dbReference>
<keyword evidence="10 12" id="KW-1015">Disulfide bond</keyword>
<dbReference type="PANTHER" id="PTHR24049">
    <property type="entry name" value="CRUMBS FAMILY MEMBER"/>
    <property type="match status" value="1"/>
</dbReference>
<feature type="domain" description="EGF-like" evidence="14">
    <location>
        <begin position="47"/>
        <end position="83"/>
    </location>
</feature>
<comment type="subcellular location">
    <subcellularLocation>
        <location evidence="1">Cell membrane</location>
        <topology evidence="1">Single-pass type I membrane protein</topology>
    </subcellularLocation>
</comment>
<evidence type="ECO:0000256" key="4">
    <source>
        <dbReference type="ARBA" id="ARBA00022692"/>
    </source>
</evidence>
<keyword evidence="3 12" id="KW-0245">EGF-like domain</keyword>
<dbReference type="FunFam" id="2.10.25.10:FF:000123">
    <property type="entry name" value="Crumbs homolog 1 (Drosophila)"/>
    <property type="match status" value="1"/>
</dbReference>
<proteinExistence type="predicted"/>
<keyword evidence="5" id="KW-0732">Signal</keyword>
<dbReference type="InterPro" id="IPR051022">
    <property type="entry name" value="Notch_Cell-Fate_Det"/>
</dbReference>
<evidence type="ECO:0000256" key="13">
    <source>
        <dbReference type="SAM" id="Phobius"/>
    </source>
</evidence>
<feature type="non-terminal residue" evidence="15">
    <location>
        <position position="1"/>
    </location>
</feature>
<feature type="disulfide bond" evidence="12">
    <location>
        <begin position="73"/>
        <end position="82"/>
    </location>
</feature>
<keyword evidence="16" id="KW-1185">Reference proteome</keyword>
<dbReference type="FunFam" id="2.10.25.10:FF:000031">
    <property type="entry name" value="neurogenic locus notch homolog protein 3"/>
    <property type="match status" value="1"/>
</dbReference>
<dbReference type="GO" id="GO:0023052">
    <property type="term" value="P:signaling"/>
    <property type="evidence" value="ECO:0007669"/>
    <property type="project" value="UniProtKB-ARBA"/>
</dbReference>
<feature type="domain" description="EGF-like" evidence="14">
    <location>
        <begin position="200"/>
        <end position="236"/>
    </location>
</feature>
<dbReference type="SMART" id="SM00181">
    <property type="entry name" value="EGF"/>
    <property type="match status" value="6"/>
</dbReference>
<feature type="domain" description="EGF-like" evidence="14">
    <location>
        <begin position="124"/>
        <end position="160"/>
    </location>
</feature>
<dbReference type="InterPro" id="IPR000152">
    <property type="entry name" value="EGF-type_Asp/Asn_hydroxyl_site"/>
</dbReference>
<dbReference type="GO" id="GO:0005509">
    <property type="term" value="F:calcium ion binding"/>
    <property type="evidence" value="ECO:0007669"/>
    <property type="project" value="InterPro"/>
</dbReference>
<dbReference type="Proteomes" id="UP000759131">
    <property type="component" value="Unassembled WGS sequence"/>
</dbReference>
<dbReference type="Gene3D" id="2.10.25.10">
    <property type="entry name" value="Laminin"/>
    <property type="match status" value="6"/>
</dbReference>
<dbReference type="GO" id="GO:0050769">
    <property type="term" value="P:positive regulation of neurogenesis"/>
    <property type="evidence" value="ECO:0007669"/>
    <property type="project" value="UniProtKB-ARBA"/>
</dbReference>
<feature type="transmembrane region" description="Helical" evidence="13">
    <location>
        <begin position="286"/>
        <end position="309"/>
    </location>
</feature>
<evidence type="ECO:0000256" key="5">
    <source>
        <dbReference type="ARBA" id="ARBA00022729"/>
    </source>
</evidence>
<feature type="domain" description="EGF-like" evidence="14">
    <location>
        <begin position="162"/>
        <end position="198"/>
    </location>
</feature>
<dbReference type="GO" id="GO:0042063">
    <property type="term" value="P:gliogenesis"/>
    <property type="evidence" value="ECO:0007669"/>
    <property type="project" value="UniProtKB-ARBA"/>
</dbReference>
<dbReference type="PROSITE" id="PS00010">
    <property type="entry name" value="ASX_HYDROXYL"/>
    <property type="match status" value="4"/>
</dbReference>
<keyword evidence="8 13" id="KW-1133">Transmembrane helix</keyword>
<dbReference type="GO" id="GO:0048056">
    <property type="term" value="P:R3/R4 cell differentiation"/>
    <property type="evidence" value="ECO:0007669"/>
    <property type="project" value="UniProtKB-ARBA"/>
</dbReference>
<feature type="domain" description="EGF-like" evidence="14">
    <location>
        <begin position="85"/>
        <end position="122"/>
    </location>
</feature>
<dbReference type="EMBL" id="CAJPIZ010000142">
    <property type="protein sequence ID" value="CAG2100573.1"/>
    <property type="molecule type" value="Genomic_DNA"/>
</dbReference>
<dbReference type="GO" id="GO:0016318">
    <property type="term" value="P:ommatidial rotation"/>
    <property type="evidence" value="ECO:0007669"/>
    <property type="project" value="UniProtKB-ARBA"/>
</dbReference>
<comment type="caution">
    <text evidence="12">Lacks conserved residue(s) required for the propagation of feature annotation.</text>
</comment>
<dbReference type="OrthoDB" id="283575at2759"/>
<keyword evidence="9 13" id="KW-0472">Membrane</keyword>
<protein>
    <recommendedName>
        <fullName evidence="14">EGF-like domain-containing protein</fullName>
    </recommendedName>
</protein>
<name>A0A7R9KBU8_9ACAR</name>
<dbReference type="SUPFAM" id="SSF57184">
    <property type="entry name" value="Growth factor receptor domain"/>
    <property type="match status" value="1"/>
</dbReference>
<evidence type="ECO:0000256" key="7">
    <source>
        <dbReference type="ARBA" id="ARBA00022837"/>
    </source>
</evidence>
<feature type="disulfide bond" evidence="12">
    <location>
        <begin position="150"/>
        <end position="159"/>
    </location>
</feature>
<dbReference type="FunFam" id="2.10.25.10:FF:000012">
    <property type="entry name" value="Delta-like protein"/>
    <property type="match status" value="1"/>
</dbReference>
<dbReference type="GO" id="GO:0048666">
    <property type="term" value="P:neuron development"/>
    <property type="evidence" value="ECO:0007669"/>
    <property type="project" value="UniProtKB-ARBA"/>
</dbReference>
<evidence type="ECO:0000313" key="15">
    <source>
        <dbReference type="EMBL" id="CAD7620143.1"/>
    </source>
</evidence>
<dbReference type="PROSITE" id="PS00022">
    <property type="entry name" value="EGF_1"/>
    <property type="match status" value="6"/>
</dbReference>
<dbReference type="CDD" id="cd00054">
    <property type="entry name" value="EGF_CA"/>
    <property type="match status" value="5"/>
</dbReference>
<dbReference type="PROSITE" id="PS01187">
    <property type="entry name" value="EGF_CA"/>
    <property type="match status" value="2"/>
</dbReference>
<dbReference type="PROSITE" id="PS01186">
    <property type="entry name" value="EGF_2"/>
    <property type="match status" value="6"/>
</dbReference>
<feature type="disulfide bond" evidence="12">
    <location>
        <begin position="188"/>
        <end position="197"/>
    </location>
</feature>
<evidence type="ECO:0000256" key="11">
    <source>
        <dbReference type="ARBA" id="ARBA00023180"/>
    </source>
</evidence>
<dbReference type="AlphaFoldDB" id="A0A7R9KBU8"/>
<evidence type="ECO:0000256" key="1">
    <source>
        <dbReference type="ARBA" id="ARBA00004251"/>
    </source>
</evidence>
<dbReference type="GO" id="GO:0007154">
    <property type="term" value="P:cell communication"/>
    <property type="evidence" value="ECO:0007669"/>
    <property type="project" value="UniProtKB-ARBA"/>
</dbReference>
<evidence type="ECO:0000256" key="8">
    <source>
        <dbReference type="ARBA" id="ARBA00022989"/>
    </source>
</evidence>
<evidence type="ECO:0000313" key="16">
    <source>
        <dbReference type="Proteomes" id="UP000759131"/>
    </source>
</evidence>
<evidence type="ECO:0000256" key="12">
    <source>
        <dbReference type="PROSITE-ProRule" id="PRU00076"/>
    </source>
</evidence>
<dbReference type="Pfam" id="PF00008">
    <property type="entry name" value="EGF"/>
    <property type="match status" value="5"/>
</dbReference>
<dbReference type="InterPro" id="IPR018097">
    <property type="entry name" value="EGF_Ca-bd_CS"/>
</dbReference>
<evidence type="ECO:0000256" key="6">
    <source>
        <dbReference type="ARBA" id="ARBA00022737"/>
    </source>
</evidence>
<dbReference type="FunFam" id="2.10.25.10:FF:000391">
    <property type="entry name" value="Weary, isoform C"/>
    <property type="match status" value="1"/>
</dbReference>
<evidence type="ECO:0000256" key="9">
    <source>
        <dbReference type="ARBA" id="ARBA00023136"/>
    </source>
</evidence>
<dbReference type="InterPro" id="IPR001881">
    <property type="entry name" value="EGF-like_Ca-bd_dom"/>
</dbReference>
<dbReference type="EMBL" id="OC854717">
    <property type="protein sequence ID" value="CAD7620143.1"/>
    <property type="molecule type" value="Genomic_DNA"/>
</dbReference>
<dbReference type="SMART" id="SM00179">
    <property type="entry name" value="EGF_CA"/>
    <property type="match status" value="5"/>
</dbReference>
<organism evidence="15">
    <name type="scientific">Medioppia subpectinata</name>
    <dbReference type="NCBI Taxonomy" id="1979941"/>
    <lineage>
        <taxon>Eukaryota</taxon>
        <taxon>Metazoa</taxon>
        <taxon>Ecdysozoa</taxon>
        <taxon>Arthropoda</taxon>
        <taxon>Chelicerata</taxon>
        <taxon>Arachnida</taxon>
        <taxon>Acari</taxon>
        <taxon>Acariformes</taxon>
        <taxon>Sarcoptiformes</taxon>
        <taxon>Oribatida</taxon>
        <taxon>Brachypylina</taxon>
        <taxon>Oppioidea</taxon>
        <taxon>Oppiidae</taxon>
        <taxon>Medioppia</taxon>
    </lineage>
</organism>
<feature type="disulfide bond" evidence="12">
    <location>
        <begin position="226"/>
        <end position="235"/>
    </location>
</feature>
<accession>A0A7R9KBU8</accession>
<dbReference type="FunFam" id="2.10.25.10:FF:000230">
    <property type="entry name" value="Delta-like protein"/>
    <property type="match status" value="1"/>
</dbReference>
<evidence type="ECO:0000256" key="2">
    <source>
        <dbReference type="ARBA" id="ARBA00022475"/>
    </source>
</evidence>
<keyword evidence="7" id="KW-0106">Calcium</keyword>
<dbReference type="InterPro" id="IPR000742">
    <property type="entry name" value="EGF"/>
</dbReference>
<evidence type="ECO:0000256" key="10">
    <source>
        <dbReference type="ARBA" id="ARBA00023157"/>
    </source>
</evidence>
<keyword evidence="11" id="KW-0325">Glycoprotein</keyword>
<keyword evidence="6" id="KW-0677">Repeat</keyword>
<gene>
    <name evidence="15" type="ORF">OSB1V03_LOCUS639</name>
</gene>
<dbReference type="PROSITE" id="PS50026">
    <property type="entry name" value="EGF_3"/>
    <property type="match status" value="5"/>
</dbReference>
<keyword evidence="2" id="KW-1003">Cell membrane</keyword>
<dbReference type="GO" id="GO:0005886">
    <property type="term" value="C:plasma membrane"/>
    <property type="evidence" value="ECO:0007669"/>
    <property type="project" value="UniProtKB-SubCell"/>
</dbReference>
<dbReference type="GO" id="GO:0000902">
    <property type="term" value="P:cell morphogenesis"/>
    <property type="evidence" value="ECO:0007669"/>
    <property type="project" value="UniProtKB-ARBA"/>
</dbReference>